<dbReference type="Gene3D" id="3.40.395.10">
    <property type="entry name" value="Adenoviral Proteinase, Chain A"/>
    <property type="match status" value="1"/>
</dbReference>
<evidence type="ECO:0000256" key="4">
    <source>
        <dbReference type="SAM" id="MobiDB-lite"/>
    </source>
</evidence>
<dbReference type="SUPFAM" id="SSF54001">
    <property type="entry name" value="Cysteine proteinases"/>
    <property type="match status" value="1"/>
</dbReference>
<reference evidence="6 7" key="1">
    <citation type="submission" date="2020-02" db="EMBL/GenBank/DDBJ databases">
        <authorList>
            <person name="Ma Q."/>
            <person name="Huang Y."/>
            <person name="Song X."/>
            <person name="Pei D."/>
        </authorList>
    </citation>
    <scope>NUCLEOTIDE SEQUENCE [LARGE SCALE GENOMIC DNA]</scope>
    <source>
        <strain evidence="6">Sxm20200214</strain>
        <tissue evidence="6">Leaf</tissue>
    </source>
</reference>
<dbReference type="GO" id="GO:0008234">
    <property type="term" value="F:cysteine-type peptidase activity"/>
    <property type="evidence" value="ECO:0007669"/>
    <property type="project" value="InterPro"/>
</dbReference>
<evidence type="ECO:0000313" key="7">
    <source>
        <dbReference type="Proteomes" id="UP000886595"/>
    </source>
</evidence>
<feature type="compositionally biased region" description="Basic and acidic residues" evidence="4">
    <location>
        <begin position="288"/>
        <end position="297"/>
    </location>
</feature>
<keyword evidence="7" id="KW-1185">Reference proteome</keyword>
<evidence type="ECO:0000256" key="3">
    <source>
        <dbReference type="ARBA" id="ARBA00022801"/>
    </source>
</evidence>
<evidence type="ECO:0000256" key="1">
    <source>
        <dbReference type="ARBA" id="ARBA00005234"/>
    </source>
</evidence>
<sequence length="624" mass="72142">MLTEVQRHVWKITVTSMCPRSRHEVCPLWEQKDVDPKIDRLFEYILQDKPLRNIAWQALPKYPLTPIQCNKRRLVAGQKKSKKSKTVAREGQENIAVRCEKCEYIAKAEEQKESHEEQLIIKRRKTPEEQFEQLIKKVEFWEKKYESSVLSVFEYVGDITMDGLASRIVQLEDIMLFKTPQNDRSSCTKLPSKLAKSSVCHFFIKLMARQGSKDTTGKTTIQGNDEDQDPGKGGHKEEELPFEVEYIDVVKNPPQPVGEEHPDNPEEEKSKKEPDDETAITVSSESHPFARMEKTEKENDEATSSASVTTVQPCKDFEDLVIERRRMCLQYLALHPPPKIDRTRTLSQNIKTPYVHDMLSEPHWVVYGPVAASDVANLHDFIGREDSIYPIGSTTRASTFFNVLLQPRKWLTGEASDLTFDTFHMNAALCLYRLRLREDPSMFISSRFSIMDENFQMLWAHQYKNWKSHKCLPDQTVKIYDSGEPEYGDIRLRKEAEPFARMFYALWFFANVIDKPSVDRTEFSIECIWKGVPRARYPYGDCGVYALKFLECLMMGVEFSAKHLNDDKMVVVREKLAAELYVAKTREGVNMSNEEFATNAIDENLSMLANSPCEEMTNDEFLVV</sequence>
<dbReference type="InterPro" id="IPR038765">
    <property type="entry name" value="Papain-like_cys_pep_sf"/>
</dbReference>
<dbReference type="AlphaFoldDB" id="A0A8X7SD20"/>
<dbReference type="EMBL" id="JAAMPC010000007">
    <property type="protein sequence ID" value="KAG2304310.1"/>
    <property type="molecule type" value="Genomic_DNA"/>
</dbReference>
<evidence type="ECO:0000313" key="6">
    <source>
        <dbReference type="EMBL" id="KAG2304310.1"/>
    </source>
</evidence>
<evidence type="ECO:0000256" key="2">
    <source>
        <dbReference type="ARBA" id="ARBA00022670"/>
    </source>
</evidence>
<evidence type="ECO:0000259" key="5">
    <source>
        <dbReference type="Pfam" id="PF02902"/>
    </source>
</evidence>
<dbReference type="OrthoDB" id="1680482at2759"/>
<proteinExistence type="inferred from homology"/>
<dbReference type="GO" id="GO:0006508">
    <property type="term" value="P:proteolysis"/>
    <property type="evidence" value="ECO:0007669"/>
    <property type="project" value="UniProtKB-KW"/>
</dbReference>
<feature type="compositionally biased region" description="Basic and acidic residues" evidence="4">
    <location>
        <begin position="258"/>
        <end position="274"/>
    </location>
</feature>
<feature type="region of interest" description="Disordered" evidence="4">
    <location>
        <begin position="251"/>
        <end position="310"/>
    </location>
</feature>
<accession>A0A8X7SD20</accession>
<dbReference type="Proteomes" id="UP000886595">
    <property type="component" value="Unassembled WGS sequence"/>
</dbReference>
<feature type="domain" description="Ubiquitin-like protease family profile" evidence="5">
    <location>
        <begin position="471"/>
        <end position="581"/>
    </location>
</feature>
<comment type="caution">
    <text evidence="6">The sequence shown here is derived from an EMBL/GenBank/DDBJ whole genome shotgun (WGS) entry which is preliminary data.</text>
</comment>
<organism evidence="6 7">
    <name type="scientific">Brassica carinata</name>
    <name type="common">Ethiopian mustard</name>
    <name type="synonym">Abyssinian cabbage</name>
    <dbReference type="NCBI Taxonomy" id="52824"/>
    <lineage>
        <taxon>Eukaryota</taxon>
        <taxon>Viridiplantae</taxon>
        <taxon>Streptophyta</taxon>
        <taxon>Embryophyta</taxon>
        <taxon>Tracheophyta</taxon>
        <taxon>Spermatophyta</taxon>
        <taxon>Magnoliopsida</taxon>
        <taxon>eudicotyledons</taxon>
        <taxon>Gunneridae</taxon>
        <taxon>Pentapetalae</taxon>
        <taxon>rosids</taxon>
        <taxon>malvids</taxon>
        <taxon>Brassicales</taxon>
        <taxon>Brassicaceae</taxon>
        <taxon>Brassiceae</taxon>
        <taxon>Brassica</taxon>
    </lineage>
</organism>
<dbReference type="Pfam" id="PF02902">
    <property type="entry name" value="Peptidase_C48"/>
    <property type="match status" value="1"/>
</dbReference>
<keyword evidence="3" id="KW-0378">Hydrolase</keyword>
<keyword evidence="2" id="KW-0645">Protease</keyword>
<comment type="similarity">
    <text evidence="1">Belongs to the peptidase C48 family.</text>
</comment>
<gene>
    <name evidence="6" type="ORF">Bca52824_032961</name>
</gene>
<dbReference type="InterPro" id="IPR003653">
    <property type="entry name" value="Peptidase_C48_C"/>
</dbReference>
<feature type="region of interest" description="Disordered" evidence="4">
    <location>
        <begin position="213"/>
        <end position="236"/>
    </location>
</feature>
<name>A0A8X7SD20_BRACI</name>
<protein>
    <recommendedName>
        <fullName evidence="5">Ubiquitin-like protease family profile domain-containing protein</fullName>
    </recommendedName>
</protein>